<feature type="compositionally biased region" description="Polar residues" evidence="2">
    <location>
        <begin position="318"/>
        <end position="330"/>
    </location>
</feature>
<protein>
    <recommendedName>
        <fullName evidence="4">DUF5667 domain-containing protein</fullName>
    </recommendedName>
</protein>
<feature type="compositionally biased region" description="Polar residues" evidence="2">
    <location>
        <begin position="272"/>
        <end position="292"/>
    </location>
</feature>
<feature type="coiled-coil region" evidence="1">
    <location>
        <begin position="84"/>
        <end position="111"/>
    </location>
</feature>
<dbReference type="STRING" id="1921421.M493_04720"/>
<proteinExistence type="predicted"/>
<feature type="region of interest" description="Disordered" evidence="2">
    <location>
        <begin position="201"/>
        <end position="351"/>
    </location>
</feature>
<keyword evidence="6" id="KW-1185">Reference proteome</keyword>
<evidence type="ECO:0000256" key="3">
    <source>
        <dbReference type="SAM" id="SignalP"/>
    </source>
</evidence>
<dbReference type="Proteomes" id="UP000015500">
    <property type="component" value="Chromosome"/>
</dbReference>
<evidence type="ECO:0000256" key="2">
    <source>
        <dbReference type="SAM" id="MobiDB-lite"/>
    </source>
</evidence>
<reference evidence="5 6" key="1">
    <citation type="journal article" date="2014" name="Genome Announc.">
        <title>Complete Genome Sequence of the Thermophilic Polychlorinated Biphenyl Degrader Geobacillus sp. Strain JF8 (NBRC 109937).</title>
        <authorList>
            <person name="Shintani M."/>
            <person name="Ohtsubo Y."/>
            <person name="Fukuda K."/>
            <person name="Hosoyama A."/>
            <person name="Ohji S."/>
            <person name="Yamazoe A."/>
            <person name="Fujita N."/>
            <person name="Nagata Y."/>
            <person name="Tsuda M."/>
            <person name="Hatta T."/>
            <person name="Kimbara K."/>
        </authorList>
    </citation>
    <scope>NUCLEOTIDE SEQUENCE [LARGE SCALE GENOMIC DNA]</scope>
    <source>
        <strain evidence="5 6">JF8</strain>
    </source>
</reference>
<dbReference type="EMBL" id="CP006254">
    <property type="protein sequence ID" value="AGT31246.1"/>
    <property type="molecule type" value="Genomic_DNA"/>
</dbReference>
<dbReference type="KEGG" id="gjf:M493_04720"/>
<evidence type="ECO:0000256" key="1">
    <source>
        <dbReference type="SAM" id="Coils"/>
    </source>
</evidence>
<dbReference type="HOGENOM" id="CLU_780233_0_0_9"/>
<evidence type="ECO:0000259" key="4">
    <source>
        <dbReference type="Pfam" id="PF18915"/>
    </source>
</evidence>
<organism evidence="5 6">
    <name type="scientific">Geobacillus genomosp. 3</name>
    <dbReference type="NCBI Taxonomy" id="1921421"/>
    <lineage>
        <taxon>Bacteria</taxon>
        <taxon>Bacillati</taxon>
        <taxon>Bacillota</taxon>
        <taxon>Bacilli</taxon>
        <taxon>Bacillales</taxon>
        <taxon>Anoxybacillaceae</taxon>
        <taxon>Geobacillus</taxon>
    </lineage>
</organism>
<feature type="chain" id="PRO_5004545244" description="DUF5667 domain-containing protein" evidence="3">
    <location>
        <begin position="33"/>
        <end position="351"/>
    </location>
</feature>
<gene>
    <name evidence="5" type="ORF">M493_04720</name>
</gene>
<evidence type="ECO:0000313" key="5">
    <source>
        <dbReference type="EMBL" id="AGT31246.1"/>
    </source>
</evidence>
<dbReference type="PATRIC" id="fig|1345697.3.peg.841"/>
<feature type="compositionally biased region" description="Acidic residues" evidence="2">
    <location>
        <begin position="213"/>
        <end position="227"/>
    </location>
</feature>
<evidence type="ECO:0000313" key="6">
    <source>
        <dbReference type="Proteomes" id="UP000015500"/>
    </source>
</evidence>
<feature type="domain" description="DUF5667" evidence="4">
    <location>
        <begin position="59"/>
        <end position="158"/>
    </location>
</feature>
<dbReference type="AlphaFoldDB" id="S6A0M8"/>
<accession>S6A0M8</accession>
<dbReference type="Pfam" id="PF18915">
    <property type="entry name" value="DUF5667"/>
    <property type="match status" value="1"/>
</dbReference>
<feature type="compositionally biased region" description="Low complexity" evidence="2">
    <location>
        <begin position="232"/>
        <end position="250"/>
    </location>
</feature>
<keyword evidence="1" id="KW-0175">Coiled coil</keyword>
<dbReference type="RefSeq" id="WP_020959055.1">
    <property type="nucleotide sequence ID" value="NC_022080.4"/>
</dbReference>
<feature type="compositionally biased region" description="Polar residues" evidence="2">
    <location>
        <begin position="203"/>
        <end position="212"/>
    </location>
</feature>
<keyword evidence="3" id="KW-0732">Signal</keyword>
<dbReference type="InterPro" id="IPR043725">
    <property type="entry name" value="DUF5667"/>
</dbReference>
<feature type="signal peptide" evidence="3">
    <location>
        <begin position="1"/>
        <end position="32"/>
    </location>
</feature>
<name>S6A0M8_GEOG3</name>
<sequence>MMNKRFSLPRVLSTGALAAAVALAPYSPAAFASTGAEGQTNGSTAAETGASVNNDAPAVLPGDFFYFFKTMMEKIELALTFDDAEKAKRLAEFAEERLAEAKALLDQGDTEQAKEVLANALKQQEAAWDVYEGTKQTDEQNGETAETDIETLRQQLEEKFSQNITALQAALERVKNPRAKEVLARNIEKAKQKLEAKIEKRLANQTEQSSQVEETDDEPTAPTDETEEAKNESAPSAPESAEIEKPAAAPAEDDTAVQLDEQADTAIKAETKSSLTPSGKTETKVSTRQTTAADAKGNGREHQAVTAGNKQAAVRASVSVSQPPKQTAKPQTKHDHSPAHGKQNKEEKNGK</sequence>
<feature type="compositionally biased region" description="Basic and acidic residues" evidence="2">
    <location>
        <begin position="332"/>
        <end position="351"/>
    </location>
</feature>